<name>A0A8J6I0N6_9FIRM</name>
<dbReference type="PANTHER" id="PTHR41368:SF1">
    <property type="entry name" value="PROTEIN YGHO"/>
    <property type="match status" value="1"/>
</dbReference>
<evidence type="ECO:0000313" key="2">
    <source>
        <dbReference type="EMBL" id="MBA2132134.1"/>
    </source>
</evidence>
<dbReference type="EMBL" id="JAAKDE010000002">
    <property type="protein sequence ID" value="MBA2132134.1"/>
    <property type="molecule type" value="Genomic_DNA"/>
</dbReference>
<sequence>MSITIRTVETKKDRKAFINLAWQIYKGNPAWVPPLRRDLAQTLDPEQNHFLRSGPFRLFLALRDGKPVGRLLAGIDQKTNEAKGKCEGYISLFECIEDYECARALLDAACAYLRANGATAVRGPVSPTNGDDYRGFLLNDFGRPPVLMNSYNPPYYPEFFERYGFTKHIDLFAYYFDIHVPRTPEAVAYAMERYGFTVEPINFNRLEEELADIKRVLDEAMPAEWPDMIPPDTDALREIAKTLRPLADPEFILIARHNGRPIGFNITLPDYNQVLIHLRNGRLFPFGWLKFLYWKRKIDGLRFFVLFVVPDFRRKGVSAAIFLRTFEAVKKSRYRWVEGSTIGEENDRMRRDVERAGGKHYRTYRIYRKEI</sequence>
<dbReference type="InterPro" id="IPR016181">
    <property type="entry name" value="Acyl_CoA_acyltransferase"/>
</dbReference>
<dbReference type="InterPro" id="IPR039968">
    <property type="entry name" value="BcerS-like"/>
</dbReference>
<feature type="domain" description="N-acetyltransferase" evidence="1">
    <location>
        <begin position="201"/>
        <end position="371"/>
    </location>
</feature>
<dbReference type="PROSITE" id="PS51186">
    <property type="entry name" value="GNAT"/>
    <property type="match status" value="2"/>
</dbReference>
<dbReference type="InterPro" id="IPR000182">
    <property type="entry name" value="GNAT_dom"/>
</dbReference>
<dbReference type="RefSeq" id="WP_181338582.1">
    <property type="nucleotide sequence ID" value="NZ_JAAKDE010000002.1"/>
</dbReference>
<proteinExistence type="predicted"/>
<dbReference type="Gene3D" id="3.40.630.30">
    <property type="match status" value="2"/>
</dbReference>
<evidence type="ECO:0000313" key="3">
    <source>
        <dbReference type="Proteomes" id="UP000657177"/>
    </source>
</evidence>
<dbReference type="AlphaFoldDB" id="A0A8J6I0N6"/>
<gene>
    <name evidence="2" type="ORF">G5B42_00995</name>
</gene>
<feature type="domain" description="N-acetyltransferase" evidence="1">
    <location>
        <begin position="3"/>
        <end position="194"/>
    </location>
</feature>
<accession>A0A8J6I0N6</accession>
<evidence type="ECO:0000259" key="1">
    <source>
        <dbReference type="PROSITE" id="PS51186"/>
    </source>
</evidence>
<dbReference type="Proteomes" id="UP000657177">
    <property type="component" value="Unassembled WGS sequence"/>
</dbReference>
<dbReference type="GO" id="GO:0016747">
    <property type="term" value="F:acyltransferase activity, transferring groups other than amino-acyl groups"/>
    <property type="evidence" value="ECO:0007669"/>
    <property type="project" value="InterPro"/>
</dbReference>
<protein>
    <recommendedName>
        <fullName evidence="1">N-acetyltransferase domain-containing protein</fullName>
    </recommendedName>
</protein>
<reference evidence="2" key="1">
    <citation type="submission" date="2020-06" db="EMBL/GenBank/DDBJ databases">
        <title>Novel chitinolytic bacterium.</title>
        <authorList>
            <person name="Ungkulpasvich U."/>
            <person name="Kosugi A."/>
            <person name="Uke A."/>
        </authorList>
    </citation>
    <scope>NUCLEOTIDE SEQUENCE</scope>
    <source>
        <strain evidence="2">UUS1-1</strain>
    </source>
</reference>
<keyword evidence="3" id="KW-1185">Reference proteome</keyword>
<dbReference type="SUPFAM" id="SSF55729">
    <property type="entry name" value="Acyl-CoA N-acyltransferases (Nat)"/>
    <property type="match status" value="1"/>
</dbReference>
<dbReference type="PANTHER" id="PTHR41368">
    <property type="entry name" value="PROTEIN YGHO"/>
    <property type="match status" value="1"/>
</dbReference>
<comment type="caution">
    <text evidence="2">The sequence shown here is derived from an EMBL/GenBank/DDBJ whole genome shotgun (WGS) entry which is preliminary data.</text>
</comment>
<organism evidence="2 3">
    <name type="scientific">Capillibacterium thermochitinicola</name>
    <dbReference type="NCBI Taxonomy" id="2699427"/>
    <lineage>
        <taxon>Bacteria</taxon>
        <taxon>Bacillati</taxon>
        <taxon>Bacillota</taxon>
        <taxon>Capillibacterium</taxon>
    </lineage>
</organism>